<gene>
    <name evidence="3" type="ORF">CU097_012525</name>
</gene>
<name>A0A367KB67_RHIAZ</name>
<evidence type="ECO:0000256" key="1">
    <source>
        <dbReference type="SAM" id="MobiDB-lite"/>
    </source>
</evidence>
<accession>A0A367KB67</accession>
<feature type="transmembrane region" description="Helical" evidence="2">
    <location>
        <begin position="6"/>
        <end position="28"/>
    </location>
</feature>
<feature type="region of interest" description="Disordered" evidence="1">
    <location>
        <begin position="35"/>
        <end position="87"/>
    </location>
</feature>
<keyword evidence="2" id="KW-1133">Transmembrane helix</keyword>
<proteinExistence type="predicted"/>
<dbReference type="EMBL" id="PJQL01000148">
    <property type="protein sequence ID" value="RCH99081.1"/>
    <property type="molecule type" value="Genomic_DNA"/>
</dbReference>
<comment type="caution">
    <text evidence="3">The sequence shown here is derived from an EMBL/GenBank/DDBJ whole genome shotgun (WGS) entry which is preliminary data.</text>
</comment>
<organism evidence="3 4">
    <name type="scientific">Rhizopus azygosporus</name>
    <name type="common">Rhizopus microsporus var. azygosporus</name>
    <dbReference type="NCBI Taxonomy" id="86630"/>
    <lineage>
        <taxon>Eukaryota</taxon>
        <taxon>Fungi</taxon>
        <taxon>Fungi incertae sedis</taxon>
        <taxon>Mucoromycota</taxon>
        <taxon>Mucoromycotina</taxon>
        <taxon>Mucoromycetes</taxon>
        <taxon>Mucorales</taxon>
        <taxon>Mucorineae</taxon>
        <taxon>Rhizopodaceae</taxon>
        <taxon>Rhizopus</taxon>
    </lineage>
</organism>
<keyword evidence="2" id="KW-0812">Transmembrane</keyword>
<evidence type="ECO:0000256" key="2">
    <source>
        <dbReference type="SAM" id="Phobius"/>
    </source>
</evidence>
<sequence length="124" mass="13263">MVSCMLFYIISRYIVLSVILTAVSIPVMNAGASVLKKKKTSSNLSDRSHSDARGHQSTSEPMDPSSTSTTGKMLLTNDPASDGSAVPSTAFNVSVIATIKSSERKVDDIEFEERAIISPSLSHN</sequence>
<dbReference type="AlphaFoldDB" id="A0A367KB67"/>
<dbReference type="OrthoDB" id="10609444at2759"/>
<evidence type="ECO:0000313" key="4">
    <source>
        <dbReference type="Proteomes" id="UP000252139"/>
    </source>
</evidence>
<protein>
    <submittedName>
        <fullName evidence="3">Uncharacterized protein</fullName>
    </submittedName>
</protein>
<feature type="compositionally biased region" description="Polar residues" evidence="1">
    <location>
        <begin position="55"/>
        <end position="71"/>
    </location>
</feature>
<evidence type="ECO:0000313" key="3">
    <source>
        <dbReference type="EMBL" id="RCH99081.1"/>
    </source>
</evidence>
<dbReference type="Proteomes" id="UP000252139">
    <property type="component" value="Unassembled WGS sequence"/>
</dbReference>
<keyword evidence="2" id="KW-0472">Membrane</keyword>
<keyword evidence="4" id="KW-1185">Reference proteome</keyword>
<reference evidence="3 4" key="1">
    <citation type="journal article" date="2018" name="G3 (Bethesda)">
        <title>Phylogenetic and Phylogenomic Definition of Rhizopus Species.</title>
        <authorList>
            <person name="Gryganskyi A.P."/>
            <person name="Golan J."/>
            <person name="Dolatabadi S."/>
            <person name="Mondo S."/>
            <person name="Robb S."/>
            <person name="Idnurm A."/>
            <person name="Muszewska A."/>
            <person name="Steczkiewicz K."/>
            <person name="Masonjones S."/>
            <person name="Liao H.L."/>
            <person name="Gajdeczka M.T."/>
            <person name="Anike F."/>
            <person name="Vuek A."/>
            <person name="Anishchenko I.M."/>
            <person name="Voigt K."/>
            <person name="de Hoog G.S."/>
            <person name="Smith M.E."/>
            <person name="Heitman J."/>
            <person name="Vilgalys R."/>
            <person name="Stajich J.E."/>
        </authorList>
    </citation>
    <scope>NUCLEOTIDE SEQUENCE [LARGE SCALE GENOMIC DNA]</scope>
    <source>
        <strain evidence="3 4">CBS 357.93</strain>
    </source>
</reference>